<evidence type="ECO:0000313" key="5">
    <source>
        <dbReference type="Proteomes" id="UP000288168"/>
    </source>
</evidence>
<name>A0A428NVH7_9HYPO</name>
<feature type="region of interest" description="Disordered" evidence="1">
    <location>
        <begin position="242"/>
        <end position="284"/>
    </location>
</feature>
<dbReference type="InterPro" id="IPR016135">
    <property type="entry name" value="UBQ-conjugating_enzyme/RWD"/>
</dbReference>
<dbReference type="SMART" id="SM00212">
    <property type="entry name" value="UBCc"/>
    <property type="match status" value="1"/>
</dbReference>
<dbReference type="PANTHER" id="PTHR24068">
    <property type="entry name" value="UBIQUITIN-CONJUGATING ENZYME E2"/>
    <property type="match status" value="1"/>
</dbReference>
<feature type="region of interest" description="Disordered" evidence="1">
    <location>
        <begin position="1"/>
        <end position="37"/>
    </location>
</feature>
<proteinExistence type="predicted"/>
<dbReference type="Gene3D" id="3.10.110.10">
    <property type="entry name" value="Ubiquitin Conjugating Enzyme"/>
    <property type="match status" value="1"/>
</dbReference>
<keyword evidence="2" id="KW-0472">Membrane</keyword>
<organism evidence="4 5">
    <name type="scientific">Fusarium duplospermum</name>
    <dbReference type="NCBI Taxonomy" id="1325734"/>
    <lineage>
        <taxon>Eukaryota</taxon>
        <taxon>Fungi</taxon>
        <taxon>Dikarya</taxon>
        <taxon>Ascomycota</taxon>
        <taxon>Pezizomycotina</taxon>
        <taxon>Sordariomycetes</taxon>
        <taxon>Hypocreomycetidae</taxon>
        <taxon>Hypocreales</taxon>
        <taxon>Nectriaceae</taxon>
        <taxon>Fusarium</taxon>
        <taxon>Fusarium solani species complex</taxon>
    </lineage>
</organism>
<dbReference type="OrthoDB" id="20872at2759"/>
<evidence type="ECO:0000259" key="3">
    <source>
        <dbReference type="PROSITE" id="PS50127"/>
    </source>
</evidence>
<comment type="caution">
    <text evidence="4">The sequence shown here is derived from an EMBL/GenBank/DDBJ whole genome shotgun (WGS) entry which is preliminary data.</text>
</comment>
<keyword evidence="2" id="KW-1133">Transmembrane helix</keyword>
<sequence length="373" mass="40664">MDMSSPEGISMFGEAGTGDMATMSSSSSDSSSDSLSAKTPDNFDFDDLVACNIKACAALAPTLGSTTPTVSRSDQRRMLLELEAISSWGNEEERWYTLRPIVEDRLDAYLGTFIGPKDTPYEGGIFHVRFSLKEGYPFTPPEMWFLTKILHPNVDTRGTICMDLDWSPSLTLEVLLASAASLLDTPDWWDPMPDGLVATLGNDAEKFDEMARKWTKDFATRELILVVVVLITGAVIGGAVGGTQANKSKSNDDSPSSAATTEAEQTATEPTKTSTSTSTTASLSTRTIIGPTQTLYRDCPSSNDTIYEALGSSNYMFRKRCNVGFAGSPDNVVNIPATSLDDCINKCATYNENNKTEIASRQMFWVYDTELYE</sequence>
<dbReference type="Proteomes" id="UP000288168">
    <property type="component" value="Unassembled WGS sequence"/>
</dbReference>
<evidence type="ECO:0000256" key="2">
    <source>
        <dbReference type="SAM" id="Phobius"/>
    </source>
</evidence>
<dbReference type="InterPro" id="IPR000608">
    <property type="entry name" value="UBC"/>
</dbReference>
<feature type="transmembrane region" description="Helical" evidence="2">
    <location>
        <begin position="223"/>
        <end position="242"/>
    </location>
</feature>
<dbReference type="SUPFAM" id="SSF54495">
    <property type="entry name" value="UBC-like"/>
    <property type="match status" value="1"/>
</dbReference>
<accession>A0A428NVH7</accession>
<feature type="compositionally biased region" description="Low complexity" evidence="1">
    <location>
        <begin position="24"/>
        <end position="36"/>
    </location>
</feature>
<evidence type="ECO:0000313" key="4">
    <source>
        <dbReference type="EMBL" id="RSL44814.1"/>
    </source>
</evidence>
<evidence type="ECO:0000256" key="1">
    <source>
        <dbReference type="SAM" id="MobiDB-lite"/>
    </source>
</evidence>
<feature type="domain" description="UBC core" evidence="3">
    <location>
        <begin position="73"/>
        <end position="220"/>
    </location>
</feature>
<keyword evidence="5" id="KW-1185">Reference proteome</keyword>
<dbReference type="STRING" id="1325734.A0A428NVH7"/>
<dbReference type="AlphaFoldDB" id="A0A428NVH7"/>
<dbReference type="CDD" id="cd23826">
    <property type="entry name" value="UEV_Morgue-like"/>
    <property type="match status" value="1"/>
</dbReference>
<dbReference type="EMBL" id="NKCI01000280">
    <property type="protein sequence ID" value="RSL44814.1"/>
    <property type="molecule type" value="Genomic_DNA"/>
</dbReference>
<keyword evidence="2" id="KW-0812">Transmembrane</keyword>
<dbReference type="Pfam" id="PF00179">
    <property type="entry name" value="UQ_con"/>
    <property type="match status" value="1"/>
</dbReference>
<gene>
    <name evidence="4" type="ORF">CEP54_014527</name>
</gene>
<dbReference type="PROSITE" id="PS50127">
    <property type="entry name" value="UBC_2"/>
    <property type="match status" value="1"/>
</dbReference>
<protein>
    <recommendedName>
        <fullName evidence="3">UBC core domain-containing protein</fullName>
    </recommendedName>
</protein>
<reference evidence="4 5" key="1">
    <citation type="submission" date="2017-06" db="EMBL/GenBank/DDBJ databases">
        <title>Comparative genomic analysis of Ambrosia Fusariam Clade fungi.</title>
        <authorList>
            <person name="Stajich J.E."/>
            <person name="Carrillo J."/>
            <person name="Kijimoto T."/>
            <person name="Eskalen A."/>
            <person name="O'Donnell K."/>
            <person name="Kasson M."/>
        </authorList>
    </citation>
    <scope>NUCLEOTIDE SEQUENCE [LARGE SCALE GENOMIC DNA]</scope>
    <source>
        <strain evidence="4 5">NRRL62584</strain>
    </source>
</reference>